<gene>
    <name evidence="1" type="ORF">SGN30_14950</name>
    <name evidence="2" type="ORF">SGN30_28395</name>
</gene>
<proteinExistence type="predicted"/>
<dbReference type="RefSeq" id="WP_319073979.1">
    <property type="nucleotide sequence ID" value="NZ_JAWWMZ010000004.1"/>
</dbReference>
<comment type="caution">
    <text evidence="1">The sequence shown here is derived from an EMBL/GenBank/DDBJ whole genome shotgun (WGS) entry which is preliminary data.</text>
</comment>
<organism evidence="1 3">
    <name type="scientific">Delftia acidovorans</name>
    <name type="common">Pseudomonas acidovorans</name>
    <name type="synonym">Comamonas acidovorans</name>
    <dbReference type="NCBI Taxonomy" id="80866"/>
    <lineage>
        <taxon>Bacteria</taxon>
        <taxon>Pseudomonadati</taxon>
        <taxon>Pseudomonadota</taxon>
        <taxon>Betaproteobacteria</taxon>
        <taxon>Burkholderiales</taxon>
        <taxon>Comamonadaceae</taxon>
        <taxon>Delftia</taxon>
    </lineage>
</organism>
<sequence length="115" mass="12868">MRTHYSHSTRDGHRLVTIIDLGGARELDISTRKGLGGALESRASVHLCNGISRRHVIGFNGEGDFNRLFLCTNPKRVTEKVAREQHTLVLAQLDAIKLAVEMHYEAQDRKEPAHA</sequence>
<evidence type="ECO:0000313" key="1">
    <source>
        <dbReference type="EMBL" id="MDX4954714.1"/>
    </source>
</evidence>
<name>A0AAJ2R2Z5_DELAC</name>
<dbReference type="Proteomes" id="UP001287445">
    <property type="component" value="Unassembled WGS sequence"/>
</dbReference>
<dbReference type="EMBL" id="JAWWMZ010000004">
    <property type="protein sequence ID" value="MDX4954714.1"/>
    <property type="molecule type" value="Genomic_DNA"/>
</dbReference>
<evidence type="ECO:0000313" key="2">
    <source>
        <dbReference type="EMBL" id="MDX4957357.1"/>
    </source>
</evidence>
<dbReference type="AlphaFoldDB" id="A0AAJ2R2Z5"/>
<reference evidence="1" key="1">
    <citation type="submission" date="2023-11" db="EMBL/GenBank/DDBJ databases">
        <title>Identification and selenium tolerance of Delftia acidovorans R3-25.</title>
        <authorList>
            <person name="Zhang S."/>
            <person name="Liu Y."/>
            <person name="Guo Y."/>
        </authorList>
    </citation>
    <scope>NUCLEOTIDE SEQUENCE</scope>
    <source>
        <strain evidence="1">R3-25</strain>
    </source>
</reference>
<protein>
    <submittedName>
        <fullName evidence="1">Uncharacterized protein</fullName>
    </submittedName>
</protein>
<accession>A0AAJ2R2Z5</accession>
<evidence type="ECO:0000313" key="3">
    <source>
        <dbReference type="Proteomes" id="UP001287445"/>
    </source>
</evidence>
<dbReference type="EMBL" id="JAWWMZ010000017">
    <property type="protein sequence ID" value="MDX4957357.1"/>
    <property type="molecule type" value="Genomic_DNA"/>
</dbReference>